<feature type="region of interest" description="Disordered" evidence="1">
    <location>
        <begin position="84"/>
        <end position="108"/>
    </location>
</feature>
<sequence length="136" mass="14958">MSFSPVIFLLPLPSLAPRFLDLEDAACPARCCCSRRAGAAASDLHLAAVAQTHADADLLYDDSSSGSSEPVQPVHLNYIIPPVRRVGEDEPPPSWDPVLTPKDPKKSTHRRHYSFSWIKHSDEPSLLALIFHYGIS</sequence>
<reference evidence="3 4" key="1">
    <citation type="journal article" date="2019" name="Sci. Rep.">
        <title>A high-quality genome of Eragrostis curvula grass provides insights into Poaceae evolution and supports new strategies to enhance forage quality.</title>
        <authorList>
            <person name="Carballo J."/>
            <person name="Santos B.A.C.M."/>
            <person name="Zappacosta D."/>
            <person name="Garbus I."/>
            <person name="Selva J.P."/>
            <person name="Gallo C.A."/>
            <person name="Diaz A."/>
            <person name="Albertini E."/>
            <person name="Caccamo M."/>
            <person name="Echenique V."/>
        </authorList>
    </citation>
    <scope>NUCLEOTIDE SEQUENCE [LARGE SCALE GENOMIC DNA]</scope>
    <source>
        <strain evidence="4">cv. Victoria</strain>
        <tissue evidence="3">Leaf</tissue>
    </source>
</reference>
<gene>
    <name evidence="3" type="ORF">EJB05_47025</name>
</gene>
<evidence type="ECO:0000313" key="4">
    <source>
        <dbReference type="Proteomes" id="UP000324897"/>
    </source>
</evidence>
<dbReference type="EMBL" id="RWGY01000045">
    <property type="protein sequence ID" value="TVU06987.1"/>
    <property type="molecule type" value="Genomic_DNA"/>
</dbReference>
<name>A0A5J9T6X6_9POAL</name>
<evidence type="ECO:0000256" key="1">
    <source>
        <dbReference type="SAM" id="MobiDB-lite"/>
    </source>
</evidence>
<dbReference type="Gramene" id="TVU06987">
    <property type="protein sequence ID" value="TVU06987"/>
    <property type="gene ID" value="EJB05_47025"/>
</dbReference>
<feature type="signal peptide" evidence="2">
    <location>
        <begin position="1"/>
        <end position="16"/>
    </location>
</feature>
<organism evidence="3 4">
    <name type="scientific">Eragrostis curvula</name>
    <name type="common">weeping love grass</name>
    <dbReference type="NCBI Taxonomy" id="38414"/>
    <lineage>
        <taxon>Eukaryota</taxon>
        <taxon>Viridiplantae</taxon>
        <taxon>Streptophyta</taxon>
        <taxon>Embryophyta</taxon>
        <taxon>Tracheophyta</taxon>
        <taxon>Spermatophyta</taxon>
        <taxon>Magnoliopsida</taxon>
        <taxon>Liliopsida</taxon>
        <taxon>Poales</taxon>
        <taxon>Poaceae</taxon>
        <taxon>PACMAD clade</taxon>
        <taxon>Chloridoideae</taxon>
        <taxon>Eragrostideae</taxon>
        <taxon>Eragrostidinae</taxon>
        <taxon>Eragrostis</taxon>
    </lineage>
</organism>
<keyword evidence="2" id="KW-0732">Signal</keyword>
<evidence type="ECO:0000313" key="3">
    <source>
        <dbReference type="EMBL" id="TVU06987.1"/>
    </source>
</evidence>
<comment type="caution">
    <text evidence="3">The sequence shown here is derived from an EMBL/GenBank/DDBJ whole genome shotgun (WGS) entry which is preliminary data.</text>
</comment>
<feature type="non-terminal residue" evidence="3">
    <location>
        <position position="1"/>
    </location>
</feature>
<protein>
    <submittedName>
        <fullName evidence="3">Uncharacterized protein</fullName>
    </submittedName>
</protein>
<dbReference type="Proteomes" id="UP000324897">
    <property type="component" value="Unassembled WGS sequence"/>
</dbReference>
<keyword evidence="4" id="KW-1185">Reference proteome</keyword>
<feature type="chain" id="PRO_5023807083" evidence="2">
    <location>
        <begin position="17"/>
        <end position="136"/>
    </location>
</feature>
<evidence type="ECO:0000256" key="2">
    <source>
        <dbReference type="SAM" id="SignalP"/>
    </source>
</evidence>
<accession>A0A5J9T6X6</accession>
<dbReference type="AlphaFoldDB" id="A0A5J9T6X6"/>
<proteinExistence type="predicted"/>